<dbReference type="eggNOG" id="ENOG502S4J6">
    <property type="taxonomic scope" value="Eukaryota"/>
</dbReference>
<feature type="region of interest" description="Disordered" evidence="2">
    <location>
        <begin position="1"/>
        <end position="56"/>
    </location>
</feature>
<evidence type="ECO:0000313" key="5">
    <source>
        <dbReference type="Proteomes" id="UP000001514"/>
    </source>
</evidence>
<dbReference type="Proteomes" id="UP000001514">
    <property type="component" value="Unassembled WGS sequence"/>
</dbReference>
<dbReference type="GO" id="GO:0005634">
    <property type="term" value="C:nucleus"/>
    <property type="evidence" value="ECO:0000318"/>
    <property type="project" value="GO_Central"/>
</dbReference>
<dbReference type="Pfam" id="PF06200">
    <property type="entry name" value="tify"/>
    <property type="match status" value="1"/>
</dbReference>
<evidence type="ECO:0000256" key="1">
    <source>
        <dbReference type="ARBA" id="ARBA00008614"/>
    </source>
</evidence>
<feature type="compositionally biased region" description="Low complexity" evidence="2">
    <location>
        <begin position="76"/>
        <end position="91"/>
    </location>
</feature>
<accession>D8S7D9</accession>
<protein>
    <recommendedName>
        <fullName evidence="3">Tify domain-containing protein</fullName>
    </recommendedName>
</protein>
<evidence type="ECO:0000313" key="4">
    <source>
        <dbReference type="EMBL" id="EFJ19589.1"/>
    </source>
</evidence>
<dbReference type="InParanoid" id="D8S7D9"/>
<proteinExistence type="inferred from homology"/>
<keyword evidence="5" id="KW-1185">Reference proteome</keyword>
<dbReference type="InterPro" id="IPR010399">
    <property type="entry name" value="Tify_dom"/>
</dbReference>
<dbReference type="PROSITE" id="PS51320">
    <property type="entry name" value="TIFY"/>
    <property type="match status" value="1"/>
</dbReference>
<dbReference type="SMART" id="SM00979">
    <property type="entry name" value="TIFY"/>
    <property type="match status" value="1"/>
</dbReference>
<dbReference type="Pfam" id="PF09425">
    <property type="entry name" value="Jas_motif"/>
    <property type="match status" value="1"/>
</dbReference>
<feature type="compositionally biased region" description="Basic and acidic residues" evidence="2">
    <location>
        <begin position="363"/>
        <end position="385"/>
    </location>
</feature>
<dbReference type="GO" id="GO:0009611">
    <property type="term" value="P:response to wounding"/>
    <property type="evidence" value="ECO:0000318"/>
    <property type="project" value="GO_Central"/>
</dbReference>
<dbReference type="Gramene" id="EFJ19589">
    <property type="protein sequence ID" value="EFJ19589"/>
    <property type="gene ID" value="SELMODRAFT_418969"/>
</dbReference>
<dbReference type="InterPro" id="IPR018467">
    <property type="entry name" value="CCT_CS"/>
</dbReference>
<evidence type="ECO:0000256" key="2">
    <source>
        <dbReference type="SAM" id="MobiDB-lite"/>
    </source>
</evidence>
<feature type="region of interest" description="Disordered" evidence="2">
    <location>
        <begin position="363"/>
        <end position="408"/>
    </location>
</feature>
<reference evidence="4 5" key="1">
    <citation type="journal article" date="2011" name="Science">
        <title>The Selaginella genome identifies genetic changes associated with the evolution of vascular plants.</title>
        <authorList>
            <person name="Banks J.A."/>
            <person name="Nishiyama T."/>
            <person name="Hasebe M."/>
            <person name="Bowman J.L."/>
            <person name="Gribskov M."/>
            <person name="dePamphilis C."/>
            <person name="Albert V.A."/>
            <person name="Aono N."/>
            <person name="Aoyama T."/>
            <person name="Ambrose B.A."/>
            <person name="Ashton N.W."/>
            <person name="Axtell M.J."/>
            <person name="Barker E."/>
            <person name="Barker M.S."/>
            <person name="Bennetzen J.L."/>
            <person name="Bonawitz N.D."/>
            <person name="Chapple C."/>
            <person name="Cheng C."/>
            <person name="Correa L.G."/>
            <person name="Dacre M."/>
            <person name="DeBarry J."/>
            <person name="Dreyer I."/>
            <person name="Elias M."/>
            <person name="Engstrom E.M."/>
            <person name="Estelle M."/>
            <person name="Feng L."/>
            <person name="Finet C."/>
            <person name="Floyd S.K."/>
            <person name="Frommer W.B."/>
            <person name="Fujita T."/>
            <person name="Gramzow L."/>
            <person name="Gutensohn M."/>
            <person name="Harholt J."/>
            <person name="Hattori M."/>
            <person name="Heyl A."/>
            <person name="Hirai T."/>
            <person name="Hiwatashi Y."/>
            <person name="Ishikawa M."/>
            <person name="Iwata M."/>
            <person name="Karol K.G."/>
            <person name="Koehler B."/>
            <person name="Kolukisaoglu U."/>
            <person name="Kubo M."/>
            <person name="Kurata T."/>
            <person name="Lalonde S."/>
            <person name="Li K."/>
            <person name="Li Y."/>
            <person name="Litt A."/>
            <person name="Lyons E."/>
            <person name="Manning G."/>
            <person name="Maruyama T."/>
            <person name="Michael T.P."/>
            <person name="Mikami K."/>
            <person name="Miyazaki S."/>
            <person name="Morinaga S."/>
            <person name="Murata T."/>
            <person name="Mueller-Roeber B."/>
            <person name="Nelson D.R."/>
            <person name="Obara M."/>
            <person name="Oguri Y."/>
            <person name="Olmstead R.G."/>
            <person name="Onodera N."/>
            <person name="Petersen B.L."/>
            <person name="Pils B."/>
            <person name="Prigge M."/>
            <person name="Rensing S.A."/>
            <person name="Riano-Pachon D.M."/>
            <person name="Roberts A.W."/>
            <person name="Sato Y."/>
            <person name="Scheller H.V."/>
            <person name="Schulz B."/>
            <person name="Schulz C."/>
            <person name="Shakirov E.V."/>
            <person name="Shibagaki N."/>
            <person name="Shinohara N."/>
            <person name="Shippen D.E."/>
            <person name="Soerensen I."/>
            <person name="Sotooka R."/>
            <person name="Sugimoto N."/>
            <person name="Sugita M."/>
            <person name="Sumikawa N."/>
            <person name="Tanurdzic M."/>
            <person name="Theissen G."/>
            <person name="Ulvskov P."/>
            <person name="Wakazuki S."/>
            <person name="Weng J.K."/>
            <person name="Willats W.W."/>
            <person name="Wipf D."/>
            <person name="Wolf P.G."/>
            <person name="Yang L."/>
            <person name="Zimmer A.D."/>
            <person name="Zhu Q."/>
            <person name="Mitros T."/>
            <person name="Hellsten U."/>
            <person name="Loque D."/>
            <person name="Otillar R."/>
            <person name="Salamov A."/>
            <person name="Schmutz J."/>
            <person name="Shapiro H."/>
            <person name="Lindquist E."/>
            <person name="Lucas S."/>
            <person name="Rokhsar D."/>
            <person name="Grigoriev I.V."/>
        </authorList>
    </citation>
    <scope>NUCLEOTIDE SEQUENCE [LARGE SCALE GENOMIC DNA]</scope>
</reference>
<dbReference type="EMBL" id="GL377605">
    <property type="protein sequence ID" value="EFJ19589.1"/>
    <property type="molecule type" value="Genomic_DNA"/>
</dbReference>
<dbReference type="KEGG" id="smo:SELMODRAFT_418969"/>
<feature type="region of interest" description="Disordered" evidence="2">
    <location>
        <begin position="321"/>
        <end position="349"/>
    </location>
</feature>
<feature type="region of interest" description="Disordered" evidence="2">
    <location>
        <begin position="70"/>
        <end position="91"/>
    </location>
</feature>
<dbReference type="HOGENOM" id="CLU_569123_0_0_1"/>
<feature type="compositionally biased region" description="Polar residues" evidence="2">
    <location>
        <begin position="103"/>
        <end position="125"/>
    </location>
</feature>
<sequence length="480" mass="51222">MSRARTDSKLFRSTGSVGKPGRKPAVGGSPVAAAAASSIPVKESPDSSQQVDPDLTRALKQIFEVRNCKLKDHGSSHNNNSNSSSKNSSEESCLTLFGRKLASPSSSLDGSDGNTKNVANQYSRQGTDKLPPAATAHLLKELHKQRLKQRGITASANDFPDMGEIEFVHTERRPEVSTLPLLNNLQEKRPLENASDCSPEAKRQRIEKDKSLDLSLSVEFGSPDEAARDSNNTQSMDIAAEEERTHATVKDPEQLTLFYNGQVLVYDDVPSDKAKAIMVLASSISSKTSCYTPCLAAATAAAAKATSAATAPPIVVPTTAKASNSLYPSPKGTTPAADKRSSSNDVQARKASISRFLVKRKDRLSAKPAEKAEASSKSSAKDISQRSRSPSPAASSSPVTPPRASPPRLVDELKLQLEKGEMLKRSIPANAGSAAAAAAAPRQWIVFFSSGEHIRLMDGWMDGRLITNNALGKIVEGCFV</sequence>
<dbReference type="PANTHER" id="PTHR33077">
    <property type="entry name" value="PROTEIN TIFY 4A-RELATED-RELATED"/>
    <property type="match status" value="1"/>
</dbReference>
<dbReference type="GO" id="GO:2000022">
    <property type="term" value="P:regulation of jasmonic acid mediated signaling pathway"/>
    <property type="evidence" value="ECO:0000318"/>
    <property type="project" value="GO_Central"/>
</dbReference>
<name>D8S7D9_SELML</name>
<comment type="similarity">
    <text evidence="1">Belongs to the TIFY/JAZ family.</text>
</comment>
<feature type="domain" description="Tify" evidence="3">
    <location>
        <begin position="248"/>
        <end position="283"/>
    </location>
</feature>
<feature type="compositionally biased region" description="Low complexity" evidence="2">
    <location>
        <begin position="24"/>
        <end position="37"/>
    </location>
</feature>
<feature type="compositionally biased region" description="Low complexity" evidence="2">
    <location>
        <begin position="386"/>
        <end position="398"/>
    </location>
</feature>
<dbReference type="PANTHER" id="PTHR33077:SF60">
    <property type="entry name" value="TIFY DOMAIN-CONTAINING PROTEIN"/>
    <property type="match status" value="1"/>
</dbReference>
<organism evidence="5">
    <name type="scientific">Selaginella moellendorffii</name>
    <name type="common">Spikemoss</name>
    <dbReference type="NCBI Taxonomy" id="88036"/>
    <lineage>
        <taxon>Eukaryota</taxon>
        <taxon>Viridiplantae</taxon>
        <taxon>Streptophyta</taxon>
        <taxon>Embryophyta</taxon>
        <taxon>Tracheophyta</taxon>
        <taxon>Lycopodiopsida</taxon>
        <taxon>Selaginellales</taxon>
        <taxon>Selaginellaceae</taxon>
        <taxon>Selaginella</taxon>
    </lineage>
</organism>
<gene>
    <name evidence="4" type="ORF">SELMODRAFT_418969</name>
</gene>
<feature type="region of interest" description="Disordered" evidence="2">
    <location>
        <begin position="103"/>
        <end position="130"/>
    </location>
</feature>
<dbReference type="AlphaFoldDB" id="D8S7D9"/>
<dbReference type="InterPro" id="IPR040390">
    <property type="entry name" value="TIFY/JAZ"/>
</dbReference>
<evidence type="ECO:0000259" key="3">
    <source>
        <dbReference type="PROSITE" id="PS51320"/>
    </source>
</evidence>
<dbReference type="GO" id="GO:0031347">
    <property type="term" value="P:regulation of defense response"/>
    <property type="evidence" value="ECO:0000318"/>
    <property type="project" value="GO_Central"/>
</dbReference>
<feature type="compositionally biased region" description="Basic and acidic residues" evidence="2">
    <location>
        <begin position="1"/>
        <end position="10"/>
    </location>
</feature>
<dbReference type="FunCoup" id="D8S7D9">
    <property type="interactions" value="913"/>
</dbReference>